<dbReference type="Proteomes" id="UP000827872">
    <property type="component" value="Linkage Group LG06"/>
</dbReference>
<reference evidence="1" key="1">
    <citation type="submission" date="2021-08" db="EMBL/GenBank/DDBJ databases">
        <title>The first chromosome-level gecko genome reveals the dynamic sex chromosomes of Neotropical dwarf geckos (Sphaerodactylidae: Sphaerodactylus).</title>
        <authorList>
            <person name="Pinto B.J."/>
            <person name="Keating S.E."/>
            <person name="Gamble T."/>
        </authorList>
    </citation>
    <scope>NUCLEOTIDE SEQUENCE</scope>
    <source>
        <strain evidence="1">TG3544</strain>
    </source>
</reference>
<protein>
    <submittedName>
        <fullName evidence="1">Uncharacterized protein</fullName>
    </submittedName>
</protein>
<accession>A0ACB8FM40</accession>
<gene>
    <name evidence="1" type="ORF">K3G42_005467</name>
</gene>
<comment type="caution">
    <text evidence="1">The sequence shown here is derived from an EMBL/GenBank/DDBJ whole genome shotgun (WGS) entry which is preliminary data.</text>
</comment>
<organism evidence="1 2">
    <name type="scientific">Sphaerodactylus townsendi</name>
    <dbReference type="NCBI Taxonomy" id="933632"/>
    <lineage>
        <taxon>Eukaryota</taxon>
        <taxon>Metazoa</taxon>
        <taxon>Chordata</taxon>
        <taxon>Craniata</taxon>
        <taxon>Vertebrata</taxon>
        <taxon>Euteleostomi</taxon>
        <taxon>Lepidosauria</taxon>
        <taxon>Squamata</taxon>
        <taxon>Bifurcata</taxon>
        <taxon>Gekkota</taxon>
        <taxon>Sphaerodactylidae</taxon>
        <taxon>Sphaerodactylus</taxon>
    </lineage>
</organism>
<evidence type="ECO:0000313" key="2">
    <source>
        <dbReference type="Proteomes" id="UP000827872"/>
    </source>
</evidence>
<evidence type="ECO:0000313" key="1">
    <source>
        <dbReference type="EMBL" id="KAH8006476.1"/>
    </source>
</evidence>
<name>A0ACB8FM40_9SAUR</name>
<proteinExistence type="predicted"/>
<sequence length="209" mass="22951">MQKRGHNRNALECRNKFKALKRNYKKVVQHNEISGSSPKSCAFYEEPDMLMGSSASIRPRNRIMRSVHCTTAPVNTEHQSPLLTIRQEDIRPSSPGAGTSGTSRDLCSEEEHEVQRDETLQAGMDRRLQRLEEEVSQLGARVRALEDPGQPGSQTPMVAERQSSGSSEDRLHIVTSEEADDTPRNPPTSDPSAVVVVSSAVPGSSSSSQ</sequence>
<dbReference type="EMBL" id="CM037619">
    <property type="protein sequence ID" value="KAH8006476.1"/>
    <property type="molecule type" value="Genomic_DNA"/>
</dbReference>
<keyword evidence="2" id="KW-1185">Reference proteome</keyword>